<evidence type="ECO:0000313" key="3">
    <source>
        <dbReference type="EMBL" id="EJK49815.1"/>
    </source>
</evidence>
<keyword evidence="4" id="KW-1185">Reference proteome</keyword>
<dbReference type="EMBL" id="AGNL01044414">
    <property type="protein sequence ID" value="EJK49815.1"/>
    <property type="molecule type" value="Genomic_DNA"/>
</dbReference>
<evidence type="ECO:0000313" key="4">
    <source>
        <dbReference type="Proteomes" id="UP000266841"/>
    </source>
</evidence>
<feature type="domain" description="DUF6816" evidence="2">
    <location>
        <begin position="90"/>
        <end position="299"/>
    </location>
</feature>
<comment type="caution">
    <text evidence="3">The sequence shown here is derived from an EMBL/GenBank/DDBJ whole genome shotgun (WGS) entry which is preliminary data.</text>
</comment>
<dbReference type="AlphaFoldDB" id="K0R9M4"/>
<dbReference type="eggNOG" id="ENOG502S54Z">
    <property type="taxonomic scope" value="Eukaryota"/>
</dbReference>
<dbReference type="InterPro" id="IPR049213">
    <property type="entry name" value="DUF6816"/>
</dbReference>
<evidence type="ECO:0000256" key="1">
    <source>
        <dbReference type="SAM" id="SignalP"/>
    </source>
</evidence>
<feature type="signal peptide" evidence="1">
    <location>
        <begin position="1"/>
        <end position="18"/>
    </location>
</feature>
<accession>K0R9M4</accession>
<feature type="chain" id="PRO_5003836163" description="DUF6816 domain-containing protein" evidence="1">
    <location>
        <begin position="19"/>
        <end position="311"/>
    </location>
</feature>
<dbReference type="OrthoDB" id="40262at2759"/>
<dbReference type="OMA" id="YNAREIA"/>
<organism evidence="3 4">
    <name type="scientific">Thalassiosira oceanica</name>
    <name type="common">Marine diatom</name>
    <dbReference type="NCBI Taxonomy" id="159749"/>
    <lineage>
        <taxon>Eukaryota</taxon>
        <taxon>Sar</taxon>
        <taxon>Stramenopiles</taxon>
        <taxon>Ochrophyta</taxon>
        <taxon>Bacillariophyta</taxon>
        <taxon>Coscinodiscophyceae</taxon>
        <taxon>Thalassiosirophycidae</taxon>
        <taxon>Thalassiosirales</taxon>
        <taxon>Thalassiosiraceae</taxon>
        <taxon>Thalassiosira</taxon>
    </lineage>
</organism>
<keyword evidence="1" id="KW-0732">Signal</keyword>
<gene>
    <name evidence="3" type="ORF">THAOC_31272</name>
</gene>
<dbReference type="Proteomes" id="UP000266841">
    <property type="component" value="Unassembled WGS sequence"/>
</dbReference>
<dbReference type="Pfam" id="PF20670">
    <property type="entry name" value="DUF6816"/>
    <property type="match status" value="1"/>
</dbReference>
<proteinExistence type="predicted"/>
<sequence length="311" mass="33859">MRLLAVFLASSCVQGSLGYTPAAPGSEVAHRTAPDRRSFLTSACALSTSVAVLNRPALAADTATTQQRSSLEARSTDNIATFPEYGMDGSDIFYPPWFLGSWKAVSTTKQVFAPCGTDLFTGGKAAYDSVIETEVQKGDALEYRARFIEQLADGETSYVAADREYNAREIAKAAMGGYSMVDVPVATPNQFSCTLGGTEQKSFVNVDITTLKRKAEVIDERKFACSELVRQIVSQPGSRSNPNAPLAPLSAKDIETISIYEKVSDGRIECSQRTATYLVPSQSDPIAFKKWQMSQGRAVDVRYYDVAYIKQ</sequence>
<protein>
    <recommendedName>
        <fullName evidence="2">DUF6816 domain-containing protein</fullName>
    </recommendedName>
</protein>
<reference evidence="3 4" key="1">
    <citation type="journal article" date="2012" name="Genome Biol.">
        <title>Genome and low-iron response of an oceanic diatom adapted to chronic iron limitation.</title>
        <authorList>
            <person name="Lommer M."/>
            <person name="Specht M."/>
            <person name="Roy A.S."/>
            <person name="Kraemer L."/>
            <person name="Andreson R."/>
            <person name="Gutowska M.A."/>
            <person name="Wolf J."/>
            <person name="Bergner S.V."/>
            <person name="Schilhabel M.B."/>
            <person name="Klostermeier U.C."/>
            <person name="Beiko R.G."/>
            <person name="Rosenstiel P."/>
            <person name="Hippler M."/>
            <person name="Laroche J."/>
        </authorList>
    </citation>
    <scope>NUCLEOTIDE SEQUENCE [LARGE SCALE GENOMIC DNA]</scope>
    <source>
        <strain evidence="3 4">CCMP1005</strain>
    </source>
</reference>
<evidence type="ECO:0000259" key="2">
    <source>
        <dbReference type="Pfam" id="PF20670"/>
    </source>
</evidence>
<name>K0R9M4_THAOC</name>